<name>A0A5R9DVK4_9LACT</name>
<accession>A0A5R9DVK4</accession>
<gene>
    <name evidence="1" type="ORF">FEZ33_05315</name>
</gene>
<sequence length="216" mass="25544">MQYITENQAIRLAADYIEDPAQKYIVYNIRRRNYLLHDYYKYFFRFSRRESVWNTPLFNIEDIASDLTNEEAVAKEIFATINKTVDDTLSLKHKKEFSLDDCEVLLNYYFNGKTYIAFYDYYLGRVVLIKERDKSNDFGELIGSRYQLIGNLHTIINKSIELSDGLLESFMSELVNDFTPIREIDGFEELNTTLHAYIVEEINKIDSWVKEEKAKA</sequence>
<protein>
    <submittedName>
        <fullName evidence="1">Uncharacterized protein</fullName>
    </submittedName>
</protein>
<comment type="caution">
    <text evidence="1">The sequence shown here is derived from an EMBL/GenBank/DDBJ whole genome shotgun (WGS) entry which is preliminary data.</text>
</comment>
<dbReference type="Proteomes" id="UP000306420">
    <property type="component" value="Unassembled WGS sequence"/>
</dbReference>
<evidence type="ECO:0000313" key="2">
    <source>
        <dbReference type="Proteomes" id="UP000306420"/>
    </source>
</evidence>
<reference evidence="1 2" key="1">
    <citation type="submission" date="2019-05" db="EMBL/GenBank/DDBJ databases">
        <title>The metagenome of a microbial culture collection derived from dairy environment covers the genomic content of the human microbiome.</title>
        <authorList>
            <person name="Roder T."/>
            <person name="Wuthrich D."/>
            <person name="Sattari Z."/>
            <person name="Von Ah U."/>
            <person name="Bar C."/>
            <person name="Ronchi F."/>
            <person name="Macpherson A.J."/>
            <person name="Ganal-Vonarburg S.C."/>
            <person name="Bruggmann R."/>
            <person name="Vergeres G."/>
        </authorList>
    </citation>
    <scope>NUCLEOTIDE SEQUENCE [LARGE SCALE GENOMIC DNA]</scope>
    <source>
        <strain evidence="1 2">FAM 24227</strain>
    </source>
</reference>
<evidence type="ECO:0000313" key="1">
    <source>
        <dbReference type="EMBL" id="TLQ41572.1"/>
    </source>
</evidence>
<dbReference type="AlphaFoldDB" id="A0A5R9DVK4"/>
<dbReference type="RefSeq" id="WP_138404369.1">
    <property type="nucleotide sequence ID" value="NZ_VBSP01000014.1"/>
</dbReference>
<dbReference type="OrthoDB" id="2138826at2"/>
<dbReference type="EMBL" id="VBSP01000014">
    <property type="protein sequence ID" value="TLQ41572.1"/>
    <property type="molecule type" value="Genomic_DNA"/>
</dbReference>
<organism evidence="1 2">
    <name type="scientific">Ruoffia tabacinasalis</name>
    <dbReference type="NCBI Taxonomy" id="87458"/>
    <lineage>
        <taxon>Bacteria</taxon>
        <taxon>Bacillati</taxon>
        <taxon>Bacillota</taxon>
        <taxon>Bacilli</taxon>
        <taxon>Lactobacillales</taxon>
        <taxon>Aerococcaceae</taxon>
        <taxon>Ruoffia</taxon>
    </lineage>
</organism>
<proteinExistence type="predicted"/>